<dbReference type="Pfam" id="PF13456">
    <property type="entry name" value="RVT_3"/>
    <property type="match status" value="1"/>
</dbReference>
<name>A0AAF0UBB9_SOLVR</name>
<dbReference type="InterPro" id="IPR053151">
    <property type="entry name" value="RNase_H-like"/>
</dbReference>
<dbReference type="AlphaFoldDB" id="A0AAF0UBB9"/>
<dbReference type="PANTHER" id="PTHR47723">
    <property type="entry name" value="OS05G0353850 PROTEIN"/>
    <property type="match status" value="1"/>
</dbReference>
<keyword evidence="3" id="KW-1185">Reference proteome</keyword>
<reference evidence="2" key="1">
    <citation type="submission" date="2023-08" db="EMBL/GenBank/DDBJ databases">
        <title>A de novo genome assembly of Solanum verrucosum Schlechtendal, a Mexican diploid species geographically isolated from the other diploid A-genome species in potato relatives.</title>
        <authorList>
            <person name="Hosaka K."/>
        </authorList>
    </citation>
    <scope>NUCLEOTIDE SEQUENCE</scope>
    <source>
        <tissue evidence="2">Young leaves</tissue>
    </source>
</reference>
<dbReference type="InterPro" id="IPR012337">
    <property type="entry name" value="RNaseH-like_sf"/>
</dbReference>
<dbReference type="CDD" id="cd06222">
    <property type="entry name" value="RNase_H_like"/>
    <property type="match status" value="1"/>
</dbReference>
<sequence length="84" mass="9803">MGVMVETDSLSLKKMIDKQWNVPWELVERVEEIRIFVHKLQASLTHTFREGNCVADVLANEVVESQSTKEYNTFQELPSSIRRH</sequence>
<gene>
    <name evidence="2" type="ORF">MTR67_036295</name>
</gene>
<dbReference type="SUPFAM" id="SSF53098">
    <property type="entry name" value="Ribonuclease H-like"/>
    <property type="match status" value="1"/>
</dbReference>
<proteinExistence type="predicted"/>
<dbReference type="InterPro" id="IPR002156">
    <property type="entry name" value="RNaseH_domain"/>
</dbReference>
<dbReference type="Gene3D" id="3.30.420.10">
    <property type="entry name" value="Ribonuclease H-like superfamily/Ribonuclease H"/>
    <property type="match status" value="1"/>
</dbReference>
<dbReference type="Proteomes" id="UP001234989">
    <property type="component" value="Chromosome 8"/>
</dbReference>
<dbReference type="InterPro" id="IPR044730">
    <property type="entry name" value="RNase_H-like_dom_plant"/>
</dbReference>
<feature type="domain" description="RNase H type-1" evidence="1">
    <location>
        <begin position="3"/>
        <end position="61"/>
    </location>
</feature>
<evidence type="ECO:0000313" key="2">
    <source>
        <dbReference type="EMBL" id="WMV42910.1"/>
    </source>
</evidence>
<evidence type="ECO:0000259" key="1">
    <source>
        <dbReference type="Pfam" id="PF13456"/>
    </source>
</evidence>
<dbReference type="PANTHER" id="PTHR47723:SF24">
    <property type="entry name" value="RNASE H TYPE-1 DOMAIN-CONTAINING PROTEIN"/>
    <property type="match status" value="1"/>
</dbReference>
<organism evidence="2 3">
    <name type="scientific">Solanum verrucosum</name>
    <dbReference type="NCBI Taxonomy" id="315347"/>
    <lineage>
        <taxon>Eukaryota</taxon>
        <taxon>Viridiplantae</taxon>
        <taxon>Streptophyta</taxon>
        <taxon>Embryophyta</taxon>
        <taxon>Tracheophyta</taxon>
        <taxon>Spermatophyta</taxon>
        <taxon>Magnoliopsida</taxon>
        <taxon>eudicotyledons</taxon>
        <taxon>Gunneridae</taxon>
        <taxon>Pentapetalae</taxon>
        <taxon>asterids</taxon>
        <taxon>lamiids</taxon>
        <taxon>Solanales</taxon>
        <taxon>Solanaceae</taxon>
        <taxon>Solanoideae</taxon>
        <taxon>Solaneae</taxon>
        <taxon>Solanum</taxon>
    </lineage>
</organism>
<dbReference type="GO" id="GO:0003676">
    <property type="term" value="F:nucleic acid binding"/>
    <property type="evidence" value="ECO:0007669"/>
    <property type="project" value="InterPro"/>
</dbReference>
<dbReference type="GO" id="GO:0004523">
    <property type="term" value="F:RNA-DNA hybrid ribonuclease activity"/>
    <property type="evidence" value="ECO:0007669"/>
    <property type="project" value="InterPro"/>
</dbReference>
<evidence type="ECO:0000313" key="3">
    <source>
        <dbReference type="Proteomes" id="UP001234989"/>
    </source>
</evidence>
<dbReference type="InterPro" id="IPR036397">
    <property type="entry name" value="RNaseH_sf"/>
</dbReference>
<dbReference type="EMBL" id="CP133619">
    <property type="protein sequence ID" value="WMV42910.1"/>
    <property type="molecule type" value="Genomic_DNA"/>
</dbReference>
<accession>A0AAF0UBB9</accession>
<protein>
    <recommendedName>
        <fullName evidence="1">RNase H type-1 domain-containing protein</fullName>
    </recommendedName>
</protein>